<protein>
    <recommendedName>
        <fullName evidence="6">O-antigen ligase-related domain-containing protein</fullName>
    </recommendedName>
</protein>
<dbReference type="GO" id="GO:0016020">
    <property type="term" value="C:membrane"/>
    <property type="evidence" value="ECO:0007669"/>
    <property type="project" value="UniProtKB-SubCell"/>
</dbReference>
<feature type="transmembrane region" description="Helical" evidence="5">
    <location>
        <begin position="41"/>
        <end position="59"/>
    </location>
</feature>
<evidence type="ECO:0000256" key="3">
    <source>
        <dbReference type="ARBA" id="ARBA00022989"/>
    </source>
</evidence>
<feature type="transmembrane region" description="Helical" evidence="5">
    <location>
        <begin position="323"/>
        <end position="349"/>
    </location>
</feature>
<feature type="transmembrane region" description="Helical" evidence="5">
    <location>
        <begin position="282"/>
        <end position="303"/>
    </location>
</feature>
<gene>
    <name evidence="7" type="ORF">CEW88_24290</name>
</gene>
<keyword evidence="2 5" id="KW-0812">Transmembrane</keyword>
<feature type="transmembrane region" description="Helical" evidence="5">
    <location>
        <begin position="181"/>
        <end position="199"/>
    </location>
</feature>
<reference evidence="7 8" key="1">
    <citation type="submission" date="2017-06" db="EMBL/GenBank/DDBJ databases">
        <title>Yangia sp. YSBP01 complete genome sequence.</title>
        <authorList>
            <person name="Woo J.-H."/>
            <person name="Kim H.-S."/>
        </authorList>
    </citation>
    <scope>NUCLEOTIDE SEQUENCE [LARGE SCALE GENOMIC DNA]</scope>
    <source>
        <strain evidence="7 8">YSBP01</strain>
        <plasmid evidence="7 8">unnamed5</plasmid>
    </source>
</reference>
<proteinExistence type="predicted"/>
<organism evidence="7 8">
    <name type="scientific">Alloyangia pacifica</name>
    <dbReference type="NCBI Taxonomy" id="311180"/>
    <lineage>
        <taxon>Bacteria</taxon>
        <taxon>Pseudomonadati</taxon>
        <taxon>Pseudomonadota</taxon>
        <taxon>Alphaproteobacteria</taxon>
        <taxon>Rhodobacterales</taxon>
        <taxon>Roseobacteraceae</taxon>
        <taxon>Alloyangia</taxon>
    </lineage>
</organism>
<feature type="transmembrane region" description="Helical" evidence="5">
    <location>
        <begin position="121"/>
        <end position="139"/>
    </location>
</feature>
<evidence type="ECO:0000313" key="7">
    <source>
        <dbReference type="EMBL" id="AWI86883.1"/>
    </source>
</evidence>
<sequence length="391" mass="43394">MAGAMTGSKALPAGTVAVIVLFLLTYIPPGTLQLGTLTLGFPRFFLLLSILPCTALLLFDPRHRLTVVDAFVAGFAVWGFASILVNNGLDRLEFAGLQLVETFGAYSLGRILLARPEAYRLFWRVFGGLMLLILPVGLVELLGNRFVLHDAFGGLITLHPQILNYPARLGFDRVQGNLEHFILFGVFWGFGMIHFLSVFERWPLRVFMGLCCMTVVAMSLSSGAYLGLMFQLALLAWGRITRGRWWLLVGLAAFGFVLVDLLSDRPALVAISTRLAFSSDTAYWRVLIFEFGMRNVWANPLFGLGLNDWVRPHWLGASVDNQWLLIAMRSGLPALALVLAAVGSMLLLLLRRRDLPPRVALYRRNYVIAYVGLCISLGTWRSGAARRPFCG</sequence>
<dbReference type="EMBL" id="CP022195">
    <property type="protein sequence ID" value="AWI86883.1"/>
    <property type="molecule type" value="Genomic_DNA"/>
</dbReference>
<geneLocation type="plasmid" evidence="7 8">
    <name>unnamed5</name>
</geneLocation>
<evidence type="ECO:0000256" key="2">
    <source>
        <dbReference type="ARBA" id="ARBA00022692"/>
    </source>
</evidence>
<comment type="subcellular location">
    <subcellularLocation>
        <location evidence="1">Membrane</location>
        <topology evidence="1">Multi-pass membrane protein</topology>
    </subcellularLocation>
</comment>
<feature type="domain" description="O-antigen ligase-related" evidence="6">
    <location>
        <begin position="210"/>
        <end position="339"/>
    </location>
</feature>
<feature type="transmembrane region" description="Helical" evidence="5">
    <location>
        <begin position="361"/>
        <end position="380"/>
    </location>
</feature>
<dbReference type="AlphaFoldDB" id="A0A2U8HMA4"/>
<dbReference type="Proteomes" id="UP000244915">
    <property type="component" value="Plasmid unnamed5"/>
</dbReference>
<evidence type="ECO:0000256" key="4">
    <source>
        <dbReference type="ARBA" id="ARBA00023136"/>
    </source>
</evidence>
<name>A0A2U8HMA4_9RHOB</name>
<evidence type="ECO:0000256" key="1">
    <source>
        <dbReference type="ARBA" id="ARBA00004141"/>
    </source>
</evidence>
<keyword evidence="7" id="KW-0614">Plasmid</keyword>
<evidence type="ECO:0000313" key="8">
    <source>
        <dbReference type="Proteomes" id="UP000244915"/>
    </source>
</evidence>
<feature type="transmembrane region" description="Helical" evidence="5">
    <location>
        <begin position="206"/>
        <end position="233"/>
    </location>
</feature>
<keyword evidence="3 5" id="KW-1133">Transmembrane helix</keyword>
<dbReference type="Pfam" id="PF04932">
    <property type="entry name" value="Wzy_C"/>
    <property type="match status" value="1"/>
</dbReference>
<feature type="transmembrane region" description="Helical" evidence="5">
    <location>
        <begin position="91"/>
        <end position="109"/>
    </location>
</feature>
<dbReference type="KEGG" id="ypac:CEW88_24290"/>
<evidence type="ECO:0000259" key="6">
    <source>
        <dbReference type="Pfam" id="PF04932"/>
    </source>
</evidence>
<keyword evidence="4 5" id="KW-0472">Membrane</keyword>
<feature type="transmembrane region" description="Helical" evidence="5">
    <location>
        <begin position="66"/>
        <end position="85"/>
    </location>
</feature>
<accession>A0A2U8HMA4</accession>
<feature type="transmembrane region" description="Helical" evidence="5">
    <location>
        <begin position="12"/>
        <end position="29"/>
    </location>
</feature>
<evidence type="ECO:0000256" key="5">
    <source>
        <dbReference type="SAM" id="Phobius"/>
    </source>
</evidence>
<dbReference type="InterPro" id="IPR007016">
    <property type="entry name" value="O-antigen_ligase-rel_domated"/>
</dbReference>
<feature type="transmembrane region" description="Helical" evidence="5">
    <location>
        <begin position="245"/>
        <end position="262"/>
    </location>
</feature>